<feature type="region of interest" description="Disordered" evidence="1">
    <location>
        <begin position="18"/>
        <end position="42"/>
    </location>
</feature>
<organism evidence="2 3">
    <name type="scientific">Tessaracoccus antarcticus</name>
    <dbReference type="NCBI Taxonomy" id="2479848"/>
    <lineage>
        <taxon>Bacteria</taxon>
        <taxon>Bacillati</taxon>
        <taxon>Actinomycetota</taxon>
        <taxon>Actinomycetes</taxon>
        <taxon>Propionibacteriales</taxon>
        <taxon>Propionibacteriaceae</taxon>
        <taxon>Tessaracoccus</taxon>
    </lineage>
</organism>
<reference evidence="2 3" key="1">
    <citation type="submission" date="2018-10" db="EMBL/GenBank/DDBJ databases">
        <title>Tessaracoccus antarcticuss sp. nov., isolated from sediment.</title>
        <authorList>
            <person name="Zhou L.Y."/>
            <person name="Du Z.J."/>
        </authorList>
    </citation>
    <scope>NUCLEOTIDE SEQUENCE [LARGE SCALE GENOMIC DNA]</scope>
    <source>
        <strain evidence="2 3">JDX10</strain>
    </source>
</reference>
<accession>A0A3M0GIZ6</accession>
<feature type="region of interest" description="Disordered" evidence="1">
    <location>
        <begin position="59"/>
        <end position="92"/>
    </location>
</feature>
<dbReference type="EMBL" id="REFW01000007">
    <property type="protein sequence ID" value="RMB57266.1"/>
    <property type="molecule type" value="Genomic_DNA"/>
</dbReference>
<sequence>MESLDSVRSTDIVQCVRGPDRGLIPTTQRERDAAQAVSGVAEDAGETIKQDAAAATDQVVGQAQSSADTVRGDAGVAVEQTKDDTRQARAAS</sequence>
<feature type="compositionally biased region" description="Basic and acidic residues" evidence="1">
    <location>
        <begin position="80"/>
        <end position="92"/>
    </location>
</feature>
<evidence type="ECO:0000313" key="2">
    <source>
        <dbReference type="EMBL" id="RMB57266.1"/>
    </source>
</evidence>
<proteinExistence type="predicted"/>
<gene>
    <name evidence="2" type="ORF">EAX62_16145</name>
</gene>
<name>A0A3M0GIZ6_9ACTN</name>
<comment type="caution">
    <text evidence="2">The sequence shown here is derived from an EMBL/GenBank/DDBJ whole genome shotgun (WGS) entry which is preliminary data.</text>
</comment>
<evidence type="ECO:0000256" key="1">
    <source>
        <dbReference type="SAM" id="MobiDB-lite"/>
    </source>
</evidence>
<dbReference type="AlphaFoldDB" id="A0A3M0GIZ6"/>
<protein>
    <submittedName>
        <fullName evidence="2">Uncharacterized protein</fullName>
    </submittedName>
</protein>
<keyword evidence="3" id="KW-1185">Reference proteome</keyword>
<evidence type="ECO:0000313" key="3">
    <source>
        <dbReference type="Proteomes" id="UP000275256"/>
    </source>
</evidence>
<feature type="compositionally biased region" description="Polar residues" evidence="1">
    <location>
        <begin position="59"/>
        <end position="68"/>
    </location>
</feature>
<dbReference type="Proteomes" id="UP000275256">
    <property type="component" value="Unassembled WGS sequence"/>
</dbReference>